<dbReference type="GO" id="GO:0005739">
    <property type="term" value="C:mitochondrion"/>
    <property type="evidence" value="ECO:0007669"/>
    <property type="project" value="TreeGrafter"/>
</dbReference>
<dbReference type="Ensembl" id="ENSPSTT00000015474.1">
    <property type="protein sequence ID" value="ENSPSTP00000014747.1"/>
    <property type="gene ID" value="ENSPSTG00000010440.1"/>
</dbReference>
<dbReference type="GO" id="GO:0008270">
    <property type="term" value="F:zinc ion binding"/>
    <property type="evidence" value="ECO:0007669"/>
    <property type="project" value="InterPro"/>
</dbReference>
<sequence>MLPLLLLRRAAAAATATASASWKGTRRCSLGSPLTIPGGTRQSPINIQWRDSVYDPILKPLKISYDPTTCLHIWNNGYSFLVEFDDSADRSSKQIPCQNSIFQQCFGFVASDFHGSSLQHCKLQRTKCNEDEKSSCHCCLHLVHWNAVVYPTFEEAVMEGDGLAVIGVFLKLGAHHEGLQTLVDALPAIKHKDTVIEFDVFDPSCLLPPCPDYWTYAGSLTTPPLTESVTWIIKKQPIEVDENQLEAFRMLLFTSDGEEEKRMVDNFRPLQPLMNRTVRSSFQSRHLLDLEAQYSDRAQQIRP</sequence>
<dbReference type="PROSITE" id="PS51144">
    <property type="entry name" value="ALPHA_CA_2"/>
    <property type="match status" value="1"/>
</dbReference>
<dbReference type="Pfam" id="PF00194">
    <property type="entry name" value="Carb_anhydrase"/>
    <property type="match status" value="1"/>
</dbReference>
<comment type="similarity">
    <text evidence="1">Belongs to the alpha-carbonic anhydrase family.</text>
</comment>
<dbReference type="PANTHER" id="PTHR18952">
    <property type="entry name" value="CARBONIC ANHYDRASE"/>
    <property type="match status" value="1"/>
</dbReference>
<dbReference type="GO" id="GO:0004089">
    <property type="term" value="F:carbonate dehydratase activity"/>
    <property type="evidence" value="ECO:0007669"/>
    <property type="project" value="InterPro"/>
</dbReference>
<keyword evidence="4" id="KW-1185">Reference proteome</keyword>
<dbReference type="PANTHER" id="PTHR18952:SF25">
    <property type="entry name" value="CARBONIC ANHYDRASE 5B, MITOCHONDRIAL-RELATED"/>
    <property type="match status" value="1"/>
</dbReference>
<protein>
    <recommendedName>
        <fullName evidence="2">Alpha-carbonic anhydrase domain-containing protein</fullName>
    </recommendedName>
</protein>
<reference evidence="3" key="1">
    <citation type="submission" date="2025-08" db="UniProtKB">
        <authorList>
            <consortium name="Ensembl"/>
        </authorList>
    </citation>
    <scope>IDENTIFICATION</scope>
</reference>
<evidence type="ECO:0000313" key="3">
    <source>
        <dbReference type="Ensembl" id="ENSPSTP00000014747.1"/>
    </source>
</evidence>
<dbReference type="InterPro" id="IPR036398">
    <property type="entry name" value="CA_dom_sf"/>
</dbReference>
<reference evidence="3" key="2">
    <citation type="submission" date="2025-09" db="UniProtKB">
        <authorList>
            <consortium name="Ensembl"/>
        </authorList>
    </citation>
    <scope>IDENTIFICATION</scope>
</reference>
<feature type="domain" description="Alpha-carbonic anhydrase" evidence="2">
    <location>
        <begin position="18"/>
        <end position="282"/>
    </location>
</feature>
<dbReference type="Gene3D" id="3.10.200.10">
    <property type="entry name" value="Alpha carbonic anhydrase"/>
    <property type="match status" value="1"/>
</dbReference>
<proteinExistence type="inferred from homology"/>
<dbReference type="SMART" id="SM01057">
    <property type="entry name" value="Carb_anhydrase"/>
    <property type="match status" value="1"/>
</dbReference>
<dbReference type="InterPro" id="IPR001148">
    <property type="entry name" value="CA_dom"/>
</dbReference>
<evidence type="ECO:0000313" key="4">
    <source>
        <dbReference type="Proteomes" id="UP000694428"/>
    </source>
</evidence>
<accession>A0A8C9FIL8</accession>
<dbReference type="AlphaFoldDB" id="A0A8C9FIL8"/>
<dbReference type="InterPro" id="IPR023561">
    <property type="entry name" value="Carbonic_anhydrase_a-class"/>
</dbReference>
<name>A0A8C9FIL8_PAVCR</name>
<evidence type="ECO:0000259" key="2">
    <source>
        <dbReference type="PROSITE" id="PS51144"/>
    </source>
</evidence>
<dbReference type="SUPFAM" id="SSF51069">
    <property type="entry name" value="Carbonic anhydrase"/>
    <property type="match status" value="1"/>
</dbReference>
<dbReference type="Proteomes" id="UP000694428">
    <property type="component" value="Unplaced"/>
</dbReference>
<evidence type="ECO:0000256" key="1">
    <source>
        <dbReference type="ARBA" id="ARBA00010718"/>
    </source>
</evidence>
<organism evidence="3 4">
    <name type="scientific">Pavo cristatus</name>
    <name type="common">Indian peafowl</name>
    <name type="synonym">Blue peafowl</name>
    <dbReference type="NCBI Taxonomy" id="9049"/>
    <lineage>
        <taxon>Eukaryota</taxon>
        <taxon>Metazoa</taxon>
        <taxon>Chordata</taxon>
        <taxon>Craniata</taxon>
        <taxon>Vertebrata</taxon>
        <taxon>Euteleostomi</taxon>
        <taxon>Archelosauria</taxon>
        <taxon>Archosauria</taxon>
        <taxon>Dinosauria</taxon>
        <taxon>Saurischia</taxon>
        <taxon>Theropoda</taxon>
        <taxon>Coelurosauria</taxon>
        <taxon>Aves</taxon>
        <taxon>Neognathae</taxon>
        <taxon>Galloanserae</taxon>
        <taxon>Galliformes</taxon>
        <taxon>Phasianidae</taxon>
        <taxon>Phasianinae</taxon>
        <taxon>Pavo</taxon>
    </lineage>
</organism>